<reference evidence="2 3" key="1">
    <citation type="journal article" date="2021" name="Nat. Plants">
        <title>The Taxus genome provides insights into paclitaxel biosynthesis.</title>
        <authorList>
            <person name="Xiong X."/>
            <person name="Gou J."/>
            <person name="Liao Q."/>
            <person name="Li Y."/>
            <person name="Zhou Q."/>
            <person name="Bi G."/>
            <person name="Li C."/>
            <person name="Du R."/>
            <person name="Wang X."/>
            <person name="Sun T."/>
            <person name="Guo L."/>
            <person name="Liang H."/>
            <person name="Lu P."/>
            <person name="Wu Y."/>
            <person name="Zhang Z."/>
            <person name="Ro D.K."/>
            <person name="Shang Y."/>
            <person name="Huang S."/>
            <person name="Yan J."/>
        </authorList>
    </citation>
    <scope>NUCLEOTIDE SEQUENCE [LARGE SCALE GENOMIC DNA]</scope>
    <source>
        <strain evidence="2">Ta-2019</strain>
    </source>
</reference>
<sequence length="150" mass="17494">MKKLRAEVSRAVISNLLWIKSNRQDNLEEALKQYQCMVEENPKDFRPYLCQGILYSILGKKDKAEERFQIYRSRVPKHFPRHEFLDGVMMKAMTEGHKRYEERKKEEELLAQGKTPPKPMKQPNIGGAIQDLSETESNIGGKIQDLSENE</sequence>
<dbReference type="OMA" id="QCMVEEN"/>
<comment type="caution">
    <text evidence="2">The sequence shown here is derived from an EMBL/GenBank/DDBJ whole genome shotgun (WGS) entry which is preliminary data.</text>
</comment>
<evidence type="ECO:0000313" key="2">
    <source>
        <dbReference type="EMBL" id="KAH9311257.1"/>
    </source>
</evidence>
<keyword evidence="3" id="KW-1185">Reference proteome</keyword>
<dbReference type="InterPro" id="IPR011990">
    <property type="entry name" value="TPR-like_helical_dom_sf"/>
</dbReference>
<feature type="region of interest" description="Disordered" evidence="1">
    <location>
        <begin position="100"/>
        <end position="150"/>
    </location>
</feature>
<organism evidence="2 3">
    <name type="scientific">Taxus chinensis</name>
    <name type="common">Chinese yew</name>
    <name type="synonym">Taxus wallichiana var. chinensis</name>
    <dbReference type="NCBI Taxonomy" id="29808"/>
    <lineage>
        <taxon>Eukaryota</taxon>
        <taxon>Viridiplantae</taxon>
        <taxon>Streptophyta</taxon>
        <taxon>Embryophyta</taxon>
        <taxon>Tracheophyta</taxon>
        <taxon>Spermatophyta</taxon>
        <taxon>Pinopsida</taxon>
        <taxon>Pinidae</taxon>
        <taxon>Conifers II</taxon>
        <taxon>Cupressales</taxon>
        <taxon>Taxaceae</taxon>
        <taxon>Taxus</taxon>
    </lineage>
</organism>
<evidence type="ECO:0000256" key="1">
    <source>
        <dbReference type="SAM" id="MobiDB-lite"/>
    </source>
</evidence>
<name>A0AA38L8F8_TAXCH</name>
<dbReference type="EMBL" id="JAHRHJ020000006">
    <property type="protein sequence ID" value="KAH9311257.1"/>
    <property type="molecule type" value="Genomic_DNA"/>
</dbReference>
<dbReference type="Gene3D" id="1.25.40.10">
    <property type="entry name" value="Tetratricopeptide repeat domain"/>
    <property type="match status" value="1"/>
</dbReference>
<accession>A0AA38L8F8</accession>
<evidence type="ECO:0000313" key="3">
    <source>
        <dbReference type="Proteomes" id="UP000824469"/>
    </source>
</evidence>
<feature type="non-terminal residue" evidence="2">
    <location>
        <position position="1"/>
    </location>
</feature>
<protein>
    <submittedName>
        <fullName evidence="2">Uncharacterized protein</fullName>
    </submittedName>
</protein>
<dbReference type="SUPFAM" id="SSF48452">
    <property type="entry name" value="TPR-like"/>
    <property type="match status" value="1"/>
</dbReference>
<proteinExistence type="predicted"/>
<dbReference type="Proteomes" id="UP000824469">
    <property type="component" value="Unassembled WGS sequence"/>
</dbReference>
<gene>
    <name evidence="2" type="ORF">KI387_026292</name>
</gene>
<dbReference type="AlphaFoldDB" id="A0AA38L8F8"/>